<feature type="compositionally biased region" description="Low complexity" evidence="8">
    <location>
        <begin position="2001"/>
        <end position="2022"/>
    </location>
</feature>
<feature type="compositionally biased region" description="Basic and acidic residues" evidence="8">
    <location>
        <begin position="4877"/>
        <end position="4894"/>
    </location>
</feature>
<dbReference type="InterPro" id="IPR051346">
    <property type="entry name" value="OTU_Deubiquitinase"/>
</dbReference>
<feature type="compositionally biased region" description="Basic and acidic residues" evidence="8">
    <location>
        <begin position="4227"/>
        <end position="4247"/>
    </location>
</feature>
<feature type="region of interest" description="Disordered" evidence="8">
    <location>
        <begin position="3416"/>
        <end position="3439"/>
    </location>
</feature>
<feature type="region of interest" description="Disordered" evidence="8">
    <location>
        <begin position="1998"/>
        <end position="2034"/>
    </location>
</feature>
<dbReference type="PROSITE" id="PS50222">
    <property type="entry name" value="EF_HAND_2"/>
    <property type="match status" value="1"/>
</dbReference>
<dbReference type="SUPFAM" id="SSF47473">
    <property type="entry name" value="EF-hand"/>
    <property type="match status" value="1"/>
</dbReference>
<name>A0A0G4IG68_9ALVE</name>
<gene>
    <name evidence="10" type="ORF">Cvel_124</name>
</gene>
<feature type="region of interest" description="Disordered" evidence="8">
    <location>
        <begin position="1855"/>
        <end position="1909"/>
    </location>
</feature>
<feature type="region of interest" description="Disordered" evidence="8">
    <location>
        <begin position="161"/>
        <end position="187"/>
    </location>
</feature>
<feature type="compositionally biased region" description="Acidic residues" evidence="8">
    <location>
        <begin position="4214"/>
        <end position="4226"/>
    </location>
</feature>
<sequence>MSVPQGPRVWKLPDYADQFALDFFGIRTPFAIGALPPVPASSTLGPGYNPVGGALKYCLRVLDKLLLEGPQNPWVRDALSSTKYALLHCDESLWARLPVRFEPNSVHTYLVDICTRVRGLAAGEAVVVPGGLAINHQSAAASFLATAESALRGTIANVQHLAGDKGGDGNKEKGGDGGDGHGGSGAAAQSALGGSAFPSAGEFVRVYWVLFIVHRPRAEKGSISSDGNAKYTVAVVNPGGVGSNFHGVRIQNSTTAWADGALGTVLRDSVLVLEDVRGDRICHSAFWTSVLRLLYAPGRDNDAVLYERLLPFLNGKPLFYNWPRDGVTETIGDVSDAEVTAETKRTGGVRTCSYSGIWKPQFSAASYNLALQDARGAQGSHGSVLPPNPSFGAAPVNLIWTAILQLLKFFGASTEEMNSLRVLLLWAVVKLVEDDIGTATEGGTRAALSKRDAILIQLSCRHLSMVAAQQAARQAQQAKSQAHAAGGGNATANNRLFLTSDHYQSIRTLVDNVTARVKGCLPPNQSGFGDGLCTFLPALLQPGMGFSGAVHFPCFGRFRRDVSIEAFKGEAAPLPLVLPVELSRVFGKHRVRTFNDVANALRKAVECCTLLSNQAHNTPNSYCLRFHLVYHLIVKVIPLPLPPNSPESTECCFWNGPQKMRRETQMDIMRLLVQIKRHFLASAFSLKTTRSLDAVRVTTMAAICCIADAVVRRPASDCPSALSLHYAGLAAGPVKPFVFDITYFADESEFLFCPEPHLHSARVQILDYFSALRDIVSEDHLVFGFERKMELGEGDAALLDQMCLQWGFPRHPSVLPLYLTGERSELGEIVPELWWFRDLVFAFKALMNPQAESLPEAKRWAMPDAKFLWQWHPKKGAFEVTGFKRTLEGFAFVKDDYYEQIKKKNKSVVSKWFKWLGLGGKTRAPPSAADPSNLVQGHKIETEDDVLHIKSKQLPDFERRLGAADCELLLQYLTAPYLRIPLILQFFADEMKLDALICPSLQSVVTAALFEPSLWQKHKKKSLPECIPPPNREFMATPAGLLFNELTHSPRIVATALEEMLDIAVDKDTGRYGAPATRLLLFVTRLCVMVESFMLCLVRHRDYWHKQLQQQRERLNKSAGQESTAGDDELDDGGVISEDEEDRQGRDGLSAPLYRRFSQCGHASKARGISCEGDVLRQVRDSQQRLSEKLRGPVLRLLEKYAAKAVEASDLQSACVFHAHILFLYKEMTRYELNFHTVSCLLSSLVFLFTHHQFSAEVGGGGLIGPASANFGMTPAGTAIGEEISRVSQQPLVPGAAGAAGKGAEGAGAGEGGWTGDSLGISDLEIFGILQSQRANLLWWLDREKEQKDLVFEAVIRVVTFTGTRLSSRVQTPLVARRWQQSDALGGAGRFVPAKALGGGGDSAEKEKEKSSGKVESGDGGAEGDLDSSESSKKKGPIDFFALSTAVRKKVGEWGDRLKKRGEGGVAGEGEKPLTYEEWLRAATSQTEDTEVNLQTGQFSLKQNRMEILGPWVNKFPDFVELFGAVSESSKIQSALVDASENRFWIRLVGRRHDLVRWEKDPSRLQKVDFKRYNPNTLKTDQKWLPQVLEPWLTTHLRPHLQRGRKDREAPMDLFILDTPLHGASKDASALSLATFARLLWLQPPPADTGAEGGEKEGGKSEKDKDKDKDRDREREREQLSDEANEKGAKWEHLKEIIVVRSPPCIQVYDIMEHGRRRFPVFSYSSDAAHCFHSVGGREKFLEVNKAAGGIVQLAGGSSLGHTVRPWPSLLISRTLSDEFGTQVFVPPRFLRGLVPACLLEAYEFWQNRDDSISGYQRLEARRGAKQPTELKIELMKDPRNKEDASAVVTRFAVRRKSAGAPSPASGRDARSAPASPRTEAGTSPGNAAAGTGGGGATGAPSSGLETDPLLFEADPQETKNKLYLVNLLLVRPDSPLQQLTKTLKRIDHLSHVLVWSRVAPSASSAPETDPNSSAYIDVIEFPRLGITFRSQVPGSFVPRQSQQAAAPPKTPTGTPQGQQQQAPPPGAPTSGPLRKLFCEQHTGLFISSRNIFLSPLTNRLLKGLPNSLLLENEDNELFVLVSAACRPIRVPRHGGGHPGAGVISNDFLMDPSDDEWLRNLGDARHFLYAIHSSRSFLFIPTPTSALYLMLLRFLDRQYEEVCKMAESACVSDCSHGPHELPGDERQLWELVDRLDSQADPHPDAHAARLKVLLILQRQGWLTARKNDDGQLVPSWNTRWNVHDELLGYVLKFPLVSASCRLNAEEELELMRSCPSLLDRLPDFSNRFAALKEVLEGKTESGTSMHGVQVSVGSLPAAEDFAADSVDDRSAVEGGSLWESASNLFGTVAYKRPAEEEIEGVAGLQWIEKSFEKGWRLSEWILMYEIATGNIPLKVLPTEEPVQWTGIFIRLLPLREQKSKNRLLSVLKVLHNNPRIAASEGIPRFEDDRKSKLPLGILFKAQEPFQRLMKAIGPFLEDCQARGQLNWPPMAQDIIPFALPSRIHVAEMGDVSNRVWRCPSVTDYGCQSRDLRAFSSPEAGGVSLTEEDVNSLASCPLAPIGFSNFLRAVKREKKVSNQLPFKVDSHPAARGALGQSTLKRLRHEVDAHATDVNEKEQPELLAFSAQDIDKYVNEPTSGALGKPVQVLHGLVQRATQLFGKDGRFVDAGIRLATKIANTAAGSAAAGTKDKSREKEREQSRWAYELGKYSGQEATVTFDFLVSLMMSAEGDAELCRLNPHLSSAEARQLFSLVSGVMMAVNRRAQVARVLQDAKDLLGLLKRLTTSASSGGAKGKGGASSLQLRGSGSSLSLDEDAKSGPQGKRRAREKALAIRMKARSLADNLTAKRHYTKVAPGGSTVSLDPRLLVFEFAYNLLLRESQVALINKFMDCVRSNNSMCHQMIMGAGKTTVVAPLLALLLGDGKTFVAQVVPHALLEFTRQILRERFSAVIRKPVYTLYFSRYSSATPELYMKLLQARDTRAVVVTTPTSIKSFMLKFVELLHTLDRQTGISQELRSIGAHILSELRRAQERVKNVSAKVVKWMGKKKKALGENEGLQLSETQLRGVRREVDLCLRVLNLFHKGILLVDEVDMILHPLKSELHWPIGSRLPLDFTRPMAALGAPPPETHRDSKKKHQTAEATEGSATGSEAEEGLRWKIPWHLLDAIFFFSETKMTVPLEDSREAWQTLLKIRKALRQGVQLRALQTSPHLILLSGVFYTEVLKPLLAKWALFFLHSRKFYGQDLNDSKICEYLCLPLEIGPRSSSGLLHAGLFDAVDRISDVNIKMVNLMREWLNSLLPHCLQKIHRVSFGVLTPTELRRQLEVNPAMPRSRGVVALPFVGKDAPSLASEFSHPDIVIGLTIVAYRLQGLRLDDFRILMLEQMDRMVSEGAIGDHSVRLACTEWIGWVEKGGGKVRGDTRREKLKGKRGGRGGGCEMDSASQALGDAATVGGPTSIADVVPGLKHSTESGGAVEGGGGGFAGGINAFEMPPLVLWGNFFREGGGGGGGGSGDKEGGQSGRFKWGSTAEEEEFLAALQKMWPLEILDRSLADREQLKILYCFLWNSPLLIQSFLFRVVFPLTLEHALQQLSASGQEIGGEILFPIRLGFSGTPSDLLPLELGSCHYEAGTDGKMIRFLTSPDVMDLRLLDFPGGWTVKKLLQSIAETEPSPHALIDTGALITGMENMEVGKFLMEKGLKDLDGVVFLDREDRQMIILREGWRVMKLAQCGISPNKRFTFYDQVHTTGQDIKQGIGARAFLTVGKDMVFRDYAQGAFRMRGIGQGQTLTLLLPPEVAELVAKTTKLASMPSQAVQELLKKRRYTKGAKNAHGLGPTGAVAPAISPAPLSAFPSSPAVSLQGGAAGSGQGLAAGSGMAAPMSMGAAAGGAVVPGAGWDLNLLEAFPATEAGTSTQAPSTAGGDLASLDLLGLAAQPGGGGAPSAGGSSTQGGPLVPPLGSNPNPSLQPMQPVGVSQMGLHGGAMRGGPEPPRPRSPFDELPTPAAAAAASSGTGMGMGGGDGGGEAAAPSAVLLIATEEETEKALLEICGWLVIRGIESEQVQSLLLAQQNLGNLWRKKALAALEDAHAQVGNTGCPQKLKLCVDIFRDRLNFNIASGVPNPKSHLERLEEAAKANHFLIEDGASQAAVRKVFQALKDIEGTASSVGGGGGNQGAGNSQSSQGGVFARGAQTQNVQIINGEVYIAARPAAAQQAMEAEIEQEEEEEQEQEQEKEQEKEQEQEKEEERMDALEESAPIKWSRKDEDSRPWAFDLLRQHPPKAPEGVRALLEREKEKGEDPEGQGGSSGSIPFYPLSEFAVVKKLGAKPRGLTFPEYLWISSNHFKPQWSWLAASLRRLKNVIVVMEWTPRRDHLDFEVGAGGGASTGRAGGGRTPSTSGVGVNSHGDRRSLTPWGGGGQGGEAPMGAPPLTLTERQEKMVLDALALFEGGGGGQMGFEELSELLRAVDLEVDDTLVLQVLRRIILHGEAEAAAKPPPPPPGSRSGPNAGPPGVFRAKRLDDDPFDLLEPDQGTSSDLLGTGDSRGGMGMGGGAQQGETGDLSELRHQRVDHRTVLMAFKKNLLHAVQRGRYFVVLTLEEAESVRAALHIRKDADAVSVVPGGNSGVCLRNANARFAALDFSPHFVDEEKSVVMRNLLRHQQQTAFACLRFFDSQALFSDRQVGLLLRTLQRDAPKERQLFYADVKRCRRRRFYYNLPGAEGSDQPSECVASSTPQNLIRVLSMSDDFSLIHFRALSARVRANCERRKMSLSDLFRKLDRNRDSMLSSGELWAGLCWLRVPLKREYLQELVALLDVDGNGIITERDFVTALADPLVEDATVGETALAADRGGLGESDDSESDGDLEGAEDFETFFQRAASRQQKEADGRQPGDRRRVTTDVDWEKLEAEGEMHAQRGTAYISDAQLFSPEVLSKVKGKAQAHGSFRKVWSAGEGKEAVSVWEADGLNKHSNFIRNRQRVTFGVFVTDGTDPPGKRDENESGRVLELTDNSVSPLASSSVLSRLCDKILPVPVRYREIWSTTHTKTPLYIWAAVPPSQDFISIGVAVTTTPAPPPQDAIRCLPLKWAAALRHAPRKVWVHTATGMGAAGQGRRGPNVSSTVSFWRTPFFNLLSFVAAPELDFSQRGVLEKFREVKFGRFLLIPEGDDKDEKEKKGSSWLMGGMKLKQDSKGGKGDVKGQVDLMSADQEGSEETGKGSSGIPIPKIVERKASMAGATFGAMMGFR</sequence>
<dbReference type="PANTHER" id="PTHR13367">
    <property type="entry name" value="UBIQUITIN THIOESTERASE"/>
    <property type="match status" value="1"/>
</dbReference>
<evidence type="ECO:0000256" key="5">
    <source>
        <dbReference type="ARBA" id="ARBA00022801"/>
    </source>
</evidence>
<comment type="catalytic activity">
    <reaction evidence="1">
        <text>Thiol-dependent hydrolysis of ester, thioester, amide, peptide and isopeptide bonds formed by the C-terminal Gly of ubiquitin (a 76-residue protein attached to proteins as an intracellular targeting signal).</text>
        <dbReference type="EC" id="3.4.19.12"/>
    </reaction>
</comment>
<dbReference type="GO" id="GO:0005634">
    <property type="term" value="C:nucleus"/>
    <property type="evidence" value="ECO:0007669"/>
    <property type="project" value="TreeGrafter"/>
</dbReference>
<feature type="region of interest" description="Disordered" evidence="8">
    <location>
        <begin position="1114"/>
        <end position="1147"/>
    </location>
</feature>
<evidence type="ECO:0000256" key="1">
    <source>
        <dbReference type="ARBA" id="ARBA00000707"/>
    </source>
</evidence>
<keyword evidence="3" id="KW-0645">Protease</keyword>
<feature type="compositionally biased region" description="Gly residues" evidence="8">
    <location>
        <begin position="4375"/>
        <end position="4389"/>
    </location>
</feature>
<dbReference type="GO" id="GO:0005737">
    <property type="term" value="C:cytoplasm"/>
    <property type="evidence" value="ECO:0007669"/>
    <property type="project" value="TreeGrafter"/>
</dbReference>
<evidence type="ECO:0000259" key="9">
    <source>
        <dbReference type="PROSITE" id="PS50222"/>
    </source>
</evidence>
<feature type="compositionally biased region" description="Low complexity" evidence="8">
    <location>
        <begin position="3941"/>
        <end position="3950"/>
    </location>
</feature>
<feature type="compositionally biased region" description="Gly residues" evidence="8">
    <location>
        <begin position="4410"/>
        <end position="4419"/>
    </location>
</feature>
<feature type="compositionally biased region" description="Low complexity" evidence="8">
    <location>
        <begin position="3138"/>
        <end position="3148"/>
    </location>
</feature>
<dbReference type="EC" id="3.4.19.12" evidence="2"/>
<feature type="region of interest" description="Disordered" evidence="8">
    <location>
        <begin position="1390"/>
        <end position="1433"/>
    </location>
</feature>
<feature type="compositionally biased region" description="Low complexity" evidence="8">
    <location>
        <begin position="1881"/>
        <end position="1890"/>
    </location>
</feature>
<dbReference type="InterPro" id="IPR027417">
    <property type="entry name" value="P-loop_NTPase"/>
</dbReference>
<keyword evidence="7" id="KW-0106">Calcium</keyword>
<evidence type="ECO:0000313" key="10">
    <source>
        <dbReference type="EMBL" id="CEM56212.1"/>
    </source>
</evidence>
<feature type="region of interest" description="Disordered" evidence="8">
    <location>
        <begin position="4874"/>
        <end position="4894"/>
    </location>
</feature>
<evidence type="ECO:0000256" key="6">
    <source>
        <dbReference type="ARBA" id="ARBA00022807"/>
    </source>
</evidence>
<evidence type="ECO:0000256" key="3">
    <source>
        <dbReference type="ARBA" id="ARBA00022670"/>
    </source>
</evidence>
<feature type="region of interest" description="Disordered" evidence="8">
    <location>
        <begin position="5198"/>
        <end position="5217"/>
    </location>
</feature>
<dbReference type="InterPro" id="IPR002048">
    <property type="entry name" value="EF_hand_dom"/>
</dbReference>
<reference evidence="10" key="1">
    <citation type="submission" date="2014-11" db="EMBL/GenBank/DDBJ databases">
        <authorList>
            <person name="Otto D Thomas"/>
            <person name="Naeem Raeece"/>
        </authorList>
    </citation>
    <scope>NUCLEOTIDE SEQUENCE</scope>
</reference>
<proteinExistence type="predicted"/>
<organism evidence="10">
    <name type="scientific">Chromera velia CCMP2878</name>
    <dbReference type="NCBI Taxonomy" id="1169474"/>
    <lineage>
        <taxon>Eukaryota</taxon>
        <taxon>Sar</taxon>
        <taxon>Alveolata</taxon>
        <taxon>Colpodellida</taxon>
        <taxon>Chromeraceae</taxon>
        <taxon>Chromera</taxon>
    </lineage>
</organism>
<dbReference type="EMBL" id="CDMZ01005953">
    <property type="protein sequence ID" value="CEM56212.1"/>
    <property type="molecule type" value="Genomic_DNA"/>
</dbReference>
<feature type="compositionally biased region" description="Basic and acidic residues" evidence="8">
    <location>
        <begin position="5179"/>
        <end position="5192"/>
    </location>
</feature>
<dbReference type="PANTHER" id="PTHR13367:SF28">
    <property type="entry name" value="UBIQUITIN THIOESTERASE ZRANB1"/>
    <property type="match status" value="1"/>
</dbReference>
<dbReference type="Pfam" id="PF12359">
    <property type="entry name" value="DUF3645"/>
    <property type="match status" value="1"/>
</dbReference>
<feature type="compositionally biased region" description="Gly residues" evidence="8">
    <location>
        <begin position="4538"/>
        <end position="4550"/>
    </location>
</feature>
<keyword evidence="5" id="KW-0378">Hydrolase</keyword>
<feature type="region of interest" description="Disordered" evidence="8">
    <location>
        <begin position="3930"/>
        <end position="4020"/>
    </location>
</feature>
<feature type="domain" description="EF-hand" evidence="9">
    <location>
        <begin position="4797"/>
        <end position="4832"/>
    </location>
</feature>
<feature type="region of interest" description="Disordered" evidence="8">
    <location>
        <begin position="5161"/>
        <end position="5192"/>
    </location>
</feature>
<feature type="compositionally biased region" description="Acidic residues" evidence="8">
    <location>
        <begin position="1125"/>
        <end position="1142"/>
    </location>
</feature>
<dbReference type="VEuPathDB" id="CryptoDB:Cvel_124"/>
<feature type="region of interest" description="Disordered" evidence="8">
    <location>
        <begin position="3118"/>
        <end position="3150"/>
    </location>
</feature>
<dbReference type="CDD" id="cd00051">
    <property type="entry name" value="EFh"/>
    <property type="match status" value="1"/>
</dbReference>
<evidence type="ECO:0000256" key="4">
    <source>
        <dbReference type="ARBA" id="ARBA00022786"/>
    </source>
</evidence>
<protein>
    <recommendedName>
        <fullName evidence="2">ubiquitinyl hydrolase 1</fullName>
        <ecNumber evidence="2">3.4.19.12</ecNumber>
    </recommendedName>
</protein>
<feature type="compositionally biased region" description="Basic and acidic residues" evidence="8">
    <location>
        <begin position="162"/>
        <end position="179"/>
    </location>
</feature>
<dbReference type="PhylomeDB" id="A0A0G4IG68"/>
<feature type="region of interest" description="Disordered" evidence="8">
    <location>
        <begin position="1644"/>
        <end position="1687"/>
    </location>
</feature>
<dbReference type="Pfam" id="PF12340">
    <property type="entry name" value="DUF3638"/>
    <property type="match status" value="1"/>
</dbReference>
<feature type="region of interest" description="Disordered" evidence="8">
    <location>
        <begin position="4486"/>
        <end position="4556"/>
    </location>
</feature>
<dbReference type="GO" id="GO:0004843">
    <property type="term" value="F:cysteine-type deubiquitinase activity"/>
    <property type="evidence" value="ECO:0007669"/>
    <property type="project" value="UniProtKB-EC"/>
</dbReference>
<evidence type="ECO:0000256" key="2">
    <source>
        <dbReference type="ARBA" id="ARBA00012759"/>
    </source>
</evidence>
<keyword evidence="6" id="KW-0788">Thiol protease</keyword>
<dbReference type="PROSITE" id="PS00018">
    <property type="entry name" value="EF_HAND_1"/>
    <property type="match status" value="1"/>
</dbReference>
<feature type="region of interest" description="Disordered" evidence="8">
    <location>
        <begin position="2786"/>
        <end position="2827"/>
    </location>
</feature>
<accession>A0A0G4IG68</accession>
<feature type="region of interest" description="Disordered" evidence="8">
    <location>
        <begin position="4161"/>
        <end position="4181"/>
    </location>
</feature>
<feature type="compositionally biased region" description="Gly residues" evidence="8">
    <location>
        <begin position="4010"/>
        <end position="4020"/>
    </location>
</feature>
<feature type="region of interest" description="Disordered" evidence="8">
    <location>
        <begin position="4373"/>
        <end position="4420"/>
    </location>
</feature>
<feature type="compositionally biased region" description="Basic and acidic residues" evidence="8">
    <location>
        <begin position="1653"/>
        <end position="1687"/>
    </location>
</feature>
<dbReference type="GO" id="GO:0070530">
    <property type="term" value="F:K63-linked polyubiquitin modification-dependent protein binding"/>
    <property type="evidence" value="ECO:0007669"/>
    <property type="project" value="TreeGrafter"/>
</dbReference>
<keyword evidence="4" id="KW-0833">Ubl conjugation pathway</keyword>
<feature type="compositionally biased region" description="Low complexity" evidence="8">
    <location>
        <begin position="4172"/>
        <end position="4181"/>
    </location>
</feature>
<feature type="compositionally biased region" description="Acidic residues" evidence="8">
    <location>
        <begin position="4850"/>
        <end position="4861"/>
    </location>
</feature>
<dbReference type="SUPFAM" id="SSF52540">
    <property type="entry name" value="P-loop containing nucleoside triphosphate hydrolases"/>
    <property type="match status" value="1"/>
</dbReference>
<dbReference type="Gene3D" id="1.10.238.10">
    <property type="entry name" value="EF-hand"/>
    <property type="match status" value="1"/>
</dbReference>
<feature type="region of interest" description="Disordered" evidence="8">
    <location>
        <begin position="4841"/>
        <end position="4861"/>
    </location>
</feature>
<dbReference type="InterPro" id="IPR011992">
    <property type="entry name" value="EF-hand-dom_pair"/>
</dbReference>
<feature type="compositionally biased region" description="Low complexity" evidence="8">
    <location>
        <begin position="2797"/>
        <end position="2810"/>
    </location>
</feature>
<evidence type="ECO:0000256" key="8">
    <source>
        <dbReference type="SAM" id="MobiDB-lite"/>
    </source>
</evidence>
<dbReference type="InterPro" id="IPR018247">
    <property type="entry name" value="EF_Hand_1_Ca_BS"/>
</dbReference>
<dbReference type="GO" id="GO:0071947">
    <property type="term" value="P:protein deubiquitination involved in ubiquitin-dependent protein catabolic process"/>
    <property type="evidence" value="ECO:0007669"/>
    <property type="project" value="TreeGrafter"/>
</dbReference>
<feature type="region of interest" description="Disordered" evidence="8">
    <location>
        <begin position="4211"/>
        <end position="4259"/>
    </location>
</feature>
<feature type="compositionally biased region" description="Low complexity" evidence="8">
    <location>
        <begin position="3998"/>
        <end position="4009"/>
    </location>
</feature>
<feature type="compositionally biased region" description="Basic and acidic residues" evidence="8">
    <location>
        <begin position="1403"/>
        <end position="1417"/>
    </location>
</feature>
<evidence type="ECO:0000256" key="7">
    <source>
        <dbReference type="ARBA" id="ARBA00022837"/>
    </source>
</evidence>
<feature type="compositionally biased region" description="Low complexity" evidence="8">
    <location>
        <begin position="4498"/>
        <end position="4508"/>
    </location>
</feature>
<dbReference type="GO" id="GO:0005509">
    <property type="term" value="F:calcium ion binding"/>
    <property type="evidence" value="ECO:0007669"/>
    <property type="project" value="InterPro"/>
</dbReference>
<dbReference type="InterPro" id="IPR022099">
    <property type="entry name" value="DUF3638"/>
</dbReference>
<dbReference type="InterPro" id="IPR022105">
    <property type="entry name" value="DUF3645"/>
</dbReference>